<gene>
    <name evidence="2" type="ORF">SAMN03159343_0320</name>
</gene>
<dbReference type="AlphaFoldDB" id="A0A1G4XAH3"/>
<name>A0A1G4XAH3_9ACTN</name>
<dbReference type="EMBL" id="FMUH01000001">
    <property type="protein sequence ID" value="SCX38161.1"/>
    <property type="molecule type" value="Genomic_DNA"/>
</dbReference>
<keyword evidence="1" id="KW-0472">Membrane</keyword>
<keyword evidence="3" id="KW-1185">Reference proteome</keyword>
<proteinExistence type="predicted"/>
<dbReference type="RefSeq" id="WP_092799040.1">
    <property type="nucleotide sequence ID" value="NZ_FMUH01000001.1"/>
</dbReference>
<evidence type="ECO:0000313" key="2">
    <source>
        <dbReference type="EMBL" id="SCX38161.1"/>
    </source>
</evidence>
<feature type="transmembrane region" description="Helical" evidence="1">
    <location>
        <begin position="7"/>
        <end position="29"/>
    </location>
</feature>
<reference evidence="3" key="1">
    <citation type="submission" date="2016-10" db="EMBL/GenBank/DDBJ databases">
        <authorList>
            <person name="Varghese N."/>
            <person name="Submissions S."/>
        </authorList>
    </citation>
    <scope>NUCLEOTIDE SEQUENCE [LARGE SCALE GENOMIC DNA]</scope>
    <source>
        <strain evidence="3">DSM 45722</strain>
    </source>
</reference>
<sequence>MTTLRTVGWGLLAVLVAAWLAVVEVLWLPLRIGPVPVPVSVLAAAVGNLLLVTWAHRLSGSRVVGVLPALVWVVVAVGASVRRPEGDLLITGQTVPAQLVGLGFLLVGVLFGAFAVGRVLSRPVPAGSGSGGAR</sequence>
<evidence type="ECO:0000313" key="3">
    <source>
        <dbReference type="Proteomes" id="UP000198981"/>
    </source>
</evidence>
<dbReference type="STRING" id="1960309.SAMN03159343_0320"/>
<keyword evidence="1" id="KW-1133">Transmembrane helix</keyword>
<organism evidence="2 3">
    <name type="scientific">Klenkia marina</name>
    <dbReference type="NCBI Taxonomy" id="1960309"/>
    <lineage>
        <taxon>Bacteria</taxon>
        <taxon>Bacillati</taxon>
        <taxon>Actinomycetota</taxon>
        <taxon>Actinomycetes</taxon>
        <taxon>Geodermatophilales</taxon>
        <taxon>Geodermatophilaceae</taxon>
        <taxon>Klenkia</taxon>
    </lineage>
</organism>
<accession>A0A1G4XAH3</accession>
<feature type="transmembrane region" description="Helical" evidence="1">
    <location>
        <begin position="63"/>
        <end position="81"/>
    </location>
</feature>
<protein>
    <submittedName>
        <fullName evidence="2">Uncharacterized protein</fullName>
    </submittedName>
</protein>
<keyword evidence="1" id="KW-0812">Transmembrane</keyword>
<evidence type="ECO:0000256" key="1">
    <source>
        <dbReference type="SAM" id="Phobius"/>
    </source>
</evidence>
<feature type="transmembrane region" description="Helical" evidence="1">
    <location>
        <begin position="35"/>
        <end position="56"/>
    </location>
</feature>
<feature type="transmembrane region" description="Helical" evidence="1">
    <location>
        <begin position="101"/>
        <end position="120"/>
    </location>
</feature>
<dbReference type="Proteomes" id="UP000198981">
    <property type="component" value="Unassembled WGS sequence"/>
</dbReference>